<protein>
    <submittedName>
        <fullName evidence="1">Uncharacterized protein</fullName>
    </submittedName>
</protein>
<evidence type="ECO:0000313" key="1">
    <source>
        <dbReference type="EMBL" id="MDN3564523.1"/>
    </source>
</evidence>
<organism evidence="1 2">
    <name type="scientific">Paeniroseomonas aquatica</name>
    <dbReference type="NCBI Taxonomy" id="373043"/>
    <lineage>
        <taxon>Bacteria</taxon>
        <taxon>Pseudomonadati</taxon>
        <taxon>Pseudomonadota</taxon>
        <taxon>Alphaproteobacteria</taxon>
        <taxon>Acetobacterales</taxon>
        <taxon>Acetobacteraceae</taxon>
        <taxon>Paeniroseomonas</taxon>
    </lineage>
</organism>
<dbReference type="Proteomes" id="UP001529369">
    <property type="component" value="Unassembled WGS sequence"/>
</dbReference>
<comment type="caution">
    <text evidence="1">The sequence shown here is derived from an EMBL/GenBank/DDBJ whole genome shotgun (WGS) entry which is preliminary data.</text>
</comment>
<reference evidence="2" key="1">
    <citation type="journal article" date="2019" name="Int. J. Syst. Evol. Microbiol.">
        <title>The Global Catalogue of Microorganisms (GCM) 10K type strain sequencing project: providing services to taxonomists for standard genome sequencing and annotation.</title>
        <authorList>
            <consortium name="The Broad Institute Genomics Platform"/>
            <consortium name="The Broad Institute Genome Sequencing Center for Infectious Disease"/>
            <person name="Wu L."/>
            <person name="Ma J."/>
        </authorList>
    </citation>
    <scope>NUCLEOTIDE SEQUENCE [LARGE SCALE GENOMIC DNA]</scope>
    <source>
        <strain evidence="2">CECT 7131</strain>
    </source>
</reference>
<dbReference type="RefSeq" id="WP_290316322.1">
    <property type="nucleotide sequence ID" value="NZ_JAUFPN010000107.1"/>
</dbReference>
<gene>
    <name evidence="1" type="ORF">QWZ14_09125</name>
</gene>
<sequence length="52" mass="5299">MAQIEAHAALILRLVDAKSDMMLWGIEAELAQLGVSAGIGAARCGASSTSGR</sequence>
<proteinExistence type="predicted"/>
<keyword evidence="2" id="KW-1185">Reference proteome</keyword>
<name>A0ABT8A4R8_9PROT</name>
<dbReference type="EMBL" id="JAUFPN010000107">
    <property type="protein sequence ID" value="MDN3564523.1"/>
    <property type="molecule type" value="Genomic_DNA"/>
</dbReference>
<evidence type="ECO:0000313" key="2">
    <source>
        <dbReference type="Proteomes" id="UP001529369"/>
    </source>
</evidence>
<accession>A0ABT8A4R8</accession>